<dbReference type="Pfam" id="PF03171">
    <property type="entry name" value="2OG-FeII_Oxy"/>
    <property type="match status" value="1"/>
</dbReference>
<dbReference type="GO" id="GO:0005789">
    <property type="term" value="C:endoplasmic reticulum membrane"/>
    <property type="evidence" value="ECO:0007669"/>
    <property type="project" value="UniProtKB-SubCell"/>
</dbReference>
<evidence type="ECO:0000256" key="8">
    <source>
        <dbReference type="ARBA" id="ARBA00022824"/>
    </source>
</evidence>
<keyword evidence="7" id="KW-0732">Signal</keyword>
<dbReference type="InterPro" id="IPR001006">
    <property type="entry name" value="Procol_lys_dOase"/>
</dbReference>
<reference evidence="17" key="3">
    <citation type="submission" date="2025-09" db="UniProtKB">
        <authorList>
            <consortium name="Ensembl"/>
        </authorList>
    </citation>
    <scope>IDENTIFICATION</scope>
</reference>
<dbReference type="AlphaFoldDB" id="A0A8C6VUS6"/>
<dbReference type="CDD" id="cd00761">
    <property type="entry name" value="Glyco_tranf_GTA_type"/>
    <property type="match status" value="1"/>
</dbReference>
<evidence type="ECO:0000256" key="2">
    <source>
        <dbReference type="ARBA" id="ARBA00001961"/>
    </source>
</evidence>
<accession>A0A8C6VUS6</accession>
<evidence type="ECO:0000256" key="13">
    <source>
        <dbReference type="ARBA" id="ARBA00023136"/>
    </source>
</evidence>
<dbReference type="GeneTree" id="ENSGT01030000234558"/>
<keyword evidence="13" id="KW-0472">Membrane</keyword>
<feature type="domain" description="Fe2OG dioxygenase" evidence="16">
    <location>
        <begin position="632"/>
        <end position="725"/>
    </location>
</feature>
<dbReference type="InterPro" id="IPR044861">
    <property type="entry name" value="IPNS-like_FE2OG_OXY"/>
</dbReference>
<dbReference type="FunFam" id="2.60.120.620:FF:000004">
    <property type="entry name" value="Procollagen-lysine,2-oxoglutarate 5-dioxygenase 2"/>
    <property type="match status" value="1"/>
</dbReference>
<dbReference type="InterPro" id="IPR005123">
    <property type="entry name" value="Oxoglu/Fe-dep_dioxygenase_dom"/>
</dbReference>
<comment type="subcellular location">
    <subcellularLocation>
        <location evidence="3">Endoplasmic reticulum membrane</location>
        <topology evidence="3">Peripheral membrane protein</topology>
        <orientation evidence="3">Lumenal side</orientation>
    </subcellularLocation>
    <subcellularLocation>
        <location evidence="4">Rough endoplasmic reticulum</location>
    </subcellularLocation>
</comment>
<dbReference type="Gene3D" id="2.60.120.620">
    <property type="entry name" value="q2cbj1_9rhob like domain"/>
    <property type="match status" value="1"/>
</dbReference>
<evidence type="ECO:0000256" key="7">
    <source>
        <dbReference type="ARBA" id="ARBA00022729"/>
    </source>
</evidence>
<evidence type="ECO:0000256" key="6">
    <source>
        <dbReference type="ARBA" id="ARBA00022723"/>
    </source>
</evidence>
<keyword evidence="11" id="KW-0560">Oxidoreductase</keyword>
<evidence type="ECO:0000256" key="5">
    <source>
        <dbReference type="ARBA" id="ARBA00012264"/>
    </source>
</evidence>
<dbReference type="SMART" id="SM00702">
    <property type="entry name" value="P4Hc"/>
    <property type="match status" value="1"/>
</dbReference>
<evidence type="ECO:0000259" key="16">
    <source>
        <dbReference type="PROSITE" id="PS51471"/>
    </source>
</evidence>
<name>A0A8C6VUS6_NOTFU</name>
<dbReference type="InterPro" id="IPR050757">
    <property type="entry name" value="Collagen_mod_GT25"/>
</dbReference>
<evidence type="ECO:0000256" key="4">
    <source>
        <dbReference type="ARBA" id="ARBA00004427"/>
    </source>
</evidence>
<keyword evidence="8" id="KW-0256">Endoplasmic reticulum</keyword>
<dbReference type="GO" id="GO:0005791">
    <property type="term" value="C:rough endoplasmic reticulum"/>
    <property type="evidence" value="ECO:0007669"/>
    <property type="project" value="UniProtKB-SubCell"/>
</dbReference>
<evidence type="ECO:0000256" key="9">
    <source>
        <dbReference type="ARBA" id="ARBA00022896"/>
    </source>
</evidence>
<evidence type="ECO:0000256" key="1">
    <source>
        <dbReference type="ARBA" id="ARBA00001954"/>
    </source>
</evidence>
<dbReference type="GO" id="GO:0008475">
    <property type="term" value="F:procollagen-lysine 5-dioxygenase activity"/>
    <property type="evidence" value="ECO:0007669"/>
    <property type="project" value="UniProtKB-EC"/>
</dbReference>
<sequence>PKSLQLPMLLFSFARLYPFYSYNFVTQKYKLLVLTVATEETDGFHRFMQTAHYFNYTVKVLGMGEPWKGGDVGRSIGGGQKVRLLKSTMEILADQEDLVILFVDSYDLIFAGGPEEILRKFLQANHKVVFAADGLIWPDKRLTDKYPSVRSGKRFLNSGGIIGYAPYINRIVSQWNLHDNDDDQLFYTKIYLDPSQRETLNMSLDHKCQIFQNLNGAVDEVLLKFGTDRVRVRNTMYDSLPVVVHGNGNTKIYLNYLGNYVPNAWNYEHGCGHCDDDFLDLSQLQEYPNVLVGVFIEQPTPFLPEFFQRLLALDYPKDKLKLFVHNNVSHIQRFWEENRNVFNSFKVVGPEENLSQGEARNMGMDLCRKDASCDYYFSIDSDVMLTNRQTVKLLIEQNRKIIGPLVARHSKLWSNFWGALSLDGYYARSEDYVDIVQRKRVGVWNIPFMAHVYLIKGSVLRNELKERNYFVLEKLDPDMALCRNAREMGVFMYLTNRHDFGRLISTASYNISHYNNDLWQIFENPVDWKEKYIHQNYTQIFTENYLEEPCPDVFWFPVFSEKACDEIVEEMEHYGSWSGGKHEDTRIAGGYETVPTDDIHMKQIGFDKEWLHFIREFISPVTLKVFSGYYTKAYAVMNFVVKYTPGRQAYLRPHHDSSTFTINIALNNKNADFLGGGCRFHRYNCSIESPRKGWSFMHPGRLTHLHEGLPTTNGTRYIAVSFIDP</sequence>
<keyword evidence="18" id="KW-1185">Reference proteome</keyword>
<evidence type="ECO:0000256" key="3">
    <source>
        <dbReference type="ARBA" id="ARBA00004367"/>
    </source>
</evidence>
<gene>
    <name evidence="17" type="primary">PLOD2</name>
    <name evidence="17" type="synonym">plod2</name>
</gene>
<dbReference type="PANTHER" id="PTHR10730:SF6">
    <property type="entry name" value="PROCOLLAGEN-LYSINE,2-OXOGLUTARATE 5-DIOXYGENASE 2"/>
    <property type="match status" value="1"/>
</dbReference>
<dbReference type="Proteomes" id="UP000694548">
    <property type="component" value="Chromosome sgr08"/>
</dbReference>
<dbReference type="Ensembl" id="ENSNFUT00015043610.1">
    <property type="protein sequence ID" value="ENSNFUP00015041772.1"/>
    <property type="gene ID" value="ENSNFUG00015011496.1"/>
</dbReference>
<dbReference type="PANTHER" id="PTHR10730">
    <property type="entry name" value="PROCOLLAGEN-LYSINE,2-OXOGLUTARATE 5-DIOXYGENASE/GLYCOSYLTRANSFERASE 25 FAMILY MEMBER"/>
    <property type="match status" value="1"/>
</dbReference>
<dbReference type="PROSITE" id="PS01325">
    <property type="entry name" value="LYS_HYDROXYLASE"/>
    <property type="match status" value="1"/>
</dbReference>
<keyword evidence="9" id="KW-0847">Vitamin C</keyword>
<keyword evidence="10" id="KW-0223">Dioxygenase</keyword>
<dbReference type="InterPro" id="IPR006620">
    <property type="entry name" value="Pro_4_hyd_alph"/>
</dbReference>
<proteinExistence type="predicted"/>
<dbReference type="PROSITE" id="PS51471">
    <property type="entry name" value="FE2OG_OXY"/>
    <property type="match status" value="1"/>
</dbReference>
<evidence type="ECO:0000313" key="18">
    <source>
        <dbReference type="Proteomes" id="UP000694548"/>
    </source>
</evidence>
<comment type="catalytic activity">
    <reaction evidence="15">
        <text>L-lysyl-[collagen] + 2-oxoglutarate + O2 = (5R)-5-hydroxy-L-lysyl-[collagen] + succinate + CO2</text>
        <dbReference type="Rhea" id="RHEA:16569"/>
        <dbReference type="Rhea" id="RHEA-COMP:12751"/>
        <dbReference type="Rhea" id="RHEA-COMP:12752"/>
        <dbReference type="ChEBI" id="CHEBI:15379"/>
        <dbReference type="ChEBI" id="CHEBI:16526"/>
        <dbReference type="ChEBI" id="CHEBI:16810"/>
        <dbReference type="ChEBI" id="CHEBI:29969"/>
        <dbReference type="ChEBI" id="CHEBI:30031"/>
        <dbReference type="ChEBI" id="CHEBI:133442"/>
        <dbReference type="EC" id="1.14.11.4"/>
    </reaction>
</comment>
<dbReference type="GO" id="GO:0005506">
    <property type="term" value="F:iron ion binding"/>
    <property type="evidence" value="ECO:0007669"/>
    <property type="project" value="InterPro"/>
</dbReference>
<dbReference type="GO" id="GO:0031418">
    <property type="term" value="F:L-ascorbic acid binding"/>
    <property type="evidence" value="ECO:0007669"/>
    <property type="project" value="UniProtKB-KW"/>
</dbReference>
<evidence type="ECO:0000313" key="17">
    <source>
        <dbReference type="Ensembl" id="ENSNFUP00015041772.1"/>
    </source>
</evidence>
<dbReference type="Pfam" id="PF25342">
    <property type="entry name" value="GT_PLOD"/>
    <property type="match status" value="1"/>
</dbReference>
<keyword evidence="14" id="KW-0325">Glycoprotein</keyword>
<evidence type="ECO:0000256" key="10">
    <source>
        <dbReference type="ARBA" id="ARBA00022964"/>
    </source>
</evidence>
<dbReference type="InterPro" id="IPR029044">
    <property type="entry name" value="Nucleotide-diphossugar_trans"/>
</dbReference>
<keyword evidence="12" id="KW-0408">Iron</keyword>
<dbReference type="InterPro" id="IPR057589">
    <property type="entry name" value="GT_PLOD"/>
</dbReference>
<evidence type="ECO:0000256" key="12">
    <source>
        <dbReference type="ARBA" id="ARBA00023004"/>
    </source>
</evidence>
<evidence type="ECO:0000256" key="15">
    <source>
        <dbReference type="ARBA" id="ARBA00047930"/>
    </source>
</evidence>
<dbReference type="SUPFAM" id="SSF53448">
    <property type="entry name" value="Nucleotide-diphospho-sugar transferases"/>
    <property type="match status" value="1"/>
</dbReference>
<reference evidence="17" key="1">
    <citation type="submission" date="2014-08" db="EMBL/GenBank/DDBJ databases">
        <authorList>
            <person name="Senf B."/>
            <person name="Petzold A."/>
            <person name="Downie B.R."/>
            <person name="Koch P."/>
            <person name="Platzer M."/>
        </authorList>
    </citation>
    <scope>NUCLEOTIDE SEQUENCE [LARGE SCALE GENOMIC DNA]</scope>
    <source>
        <strain evidence="17">GRZ</strain>
    </source>
</reference>
<comment type="cofactor">
    <cofactor evidence="1">
        <name>Fe(2+)</name>
        <dbReference type="ChEBI" id="CHEBI:29033"/>
    </cofactor>
</comment>
<protein>
    <recommendedName>
        <fullName evidence="5">procollagen-lysine 5-dioxygenase</fullName>
        <ecNumber evidence="5">1.14.11.4</ecNumber>
    </recommendedName>
</protein>
<organism evidence="17 18">
    <name type="scientific">Nothobranchius furzeri</name>
    <name type="common">Turquoise killifish</name>
    <dbReference type="NCBI Taxonomy" id="105023"/>
    <lineage>
        <taxon>Eukaryota</taxon>
        <taxon>Metazoa</taxon>
        <taxon>Chordata</taxon>
        <taxon>Craniata</taxon>
        <taxon>Vertebrata</taxon>
        <taxon>Euteleostomi</taxon>
        <taxon>Actinopterygii</taxon>
        <taxon>Neopterygii</taxon>
        <taxon>Teleostei</taxon>
        <taxon>Neoteleostei</taxon>
        <taxon>Acanthomorphata</taxon>
        <taxon>Ovalentaria</taxon>
        <taxon>Atherinomorphae</taxon>
        <taxon>Cyprinodontiformes</taxon>
        <taxon>Nothobranchiidae</taxon>
        <taxon>Nothobranchius</taxon>
    </lineage>
</organism>
<comment type="cofactor">
    <cofactor evidence="2">
        <name>L-ascorbate</name>
        <dbReference type="ChEBI" id="CHEBI:38290"/>
    </cofactor>
</comment>
<reference evidence="17" key="2">
    <citation type="submission" date="2025-08" db="UniProtKB">
        <authorList>
            <consortium name="Ensembl"/>
        </authorList>
    </citation>
    <scope>IDENTIFICATION</scope>
</reference>
<keyword evidence="6" id="KW-0479">Metal-binding</keyword>
<evidence type="ECO:0000256" key="11">
    <source>
        <dbReference type="ARBA" id="ARBA00023002"/>
    </source>
</evidence>
<evidence type="ECO:0000256" key="14">
    <source>
        <dbReference type="ARBA" id="ARBA00023180"/>
    </source>
</evidence>
<dbReference type="EC" id="1.14.11.4" evidence="5"/>